<evidence type="ECO:0000313" key="3">
    <source>
        <dbReference type="Proteomes" id="UP000799538"/>
    </source>
</evidence>
<feature type="compositionally biased region" description="Polar residues" evidence="1">
    <location>
        <begin position="101"/>
        <end position="110"/>
    </location>
</feature>
<organism evidence="2 3">
    <name type="scientific">Elsinoe ampelina</name>
    <dbReference type="NCBI Taxonomy" id="302913"/>
    <lineage>
        <taxon>Eukaryota</taxon>
        <taxon>Fungi</taxon>
        <taxon>Dikarya</taxon>
        <taxon>Ascomycota</taxon>
        <taxon>Pezizomycotina</taxon>
        <taxon>Dothideomycetes</taxon>
        <taxon>Dothideomycetidae</taxon>
        <taxon>Myriangiales</taxon>
        <taxon>Elsinoaceae</taxon>
        <taxon>Elsinoe</taxon>
    </lineage>
</organism>
<feature type="region of interest" description="Disordered" evidence="1">
    <location>
        <begin position="1"/>
        <end position="129"/>
    </location>
</feature>
<dbReference type="InterPro" id="IPR035979">
    <property type="entry name" value="RBD_domain_sf"/>
</dbReference>
<dbReference type="GO" id="GO:0003676">
    <property type="term" value="F:nucleic acid binding"/>
    <property type="evidence" value="ECO:0007669"/>
    <property type="project" value="InterPro"/>
</dbReference>
<feature type="region of interest" description="Disordered" evidence="1">
    <location>
        <begin position="216"/>
        <end position="371"/>
    </location>
</feature>
<dbReference type="OrthoDB" id="5374349at2759"/>
<feature type="compositionally biased region" description="Basic and acidic residues" evidence="1">
    <location>
        <begin position="266"/>
        <end position="309"/>
    </location>
</feature>
<dbReference type="SUPFAM" id="SSF54928">
    <property type="entry name" value="RNA-binding domain, RBD"/>
    <property type="match status" value="1"/>
</dbReference>
<proteinExistence type="predicted"/>
<dbReference type="Proteomes" id="UP000799538">
    <property type="component" value="Unassembled WGS sequence"/>
</dbReference>
<evidence type="ECO:0000313" key="2">
    <source>
        <dbReference type="EMBL" id="KAF2226308.1"/>
    </source>
</evidence>
<gene>
    <name evidence="2" type="ORF">BDZ85DRAFT_48578</name>
</gene>
<accession>A0A6A6GKX9</accession>
<feature type="compositionally biased region" description="Polar residues" evidence="1">
    <location>
        <begin position="65"/>
        <end position="76"/>
    </location>
</feature>
<dbReference type="EMBL" id="ML992502">
    <property type="protein sequence ID" value="KAF2226308.1"/>
    <property type="molecule type" value="Genomic_DNA"/>
</dbReference>
<feature type="compositionally biased region" description="Basic and acidic residues" evidence="1">
    <location>
        <begin position="24"/>
        <end position="48"/>
    </location>
</feature>
<feature type="compositionally biased region" description="Polar residues" evidence="1">
    <location>
        <begin position="234"/>
        <end position="244"/>
    </location>
</feature>
<name>A0A6A6GKX9_9PEZI</name>
<dbReference type="AlphaFoldDB" id="A0A6A6GKX9"/>
<keyword evidence="3" id="KW-1185">Reference proteome</keyword>
<evidence type="ECO:0008006" key="4">
    <source>
        <dbReference type="Google" id="ProtNLM"/>
    </source>
</evidence>
<evidence type="ECO:0000256" key="1">
    <source>
        <dbReference type="SAM" id="MobiDB-lite"/>
    </source>
</evidence>
<reference evidence="3" key="1">
    <citation type="journal article" date="2020" name="Stud. Mycol.">
        <title>101 Dothideomycetes genomes: A test case for predicting lifestyles and emergence of pathogens.</title>
        <authorList>
            <person name="Haridas S."/>
            <person name="Albert R."/>
            <person name="Binder M."/>
            <person name="Bloem J."/>
            <person name="LaButti K."/>
            <person name="Salamov A."/>
            <person name="Andreopoulos B."/>
            <person name="Baker S."/>
            <person name="Barry K."/>
            <person name="Bills G."/>
            <person name="Bluhm B."/>
            <person name="Cannon C."/>
            <person name="Castanera R."/>
            <person name="Culley D."/>
            <person name="Daum C."/>
            <person name="Ezra D."/>
            <person name="Gonzalez J."/>
            <person name="Henrissat B."/>
            <person name="Kuo A."/>
            <person name="Liang C."/>
            <person name="Lipzen A."/>
            <person name="Lutzoni F."/>
            <person name="Magnuson J."/>
            <person name="Mondo S."/>
            <person name="Nolan M."/>
            <person name="Ohm R."/>
            <person name="Pangilinan J."/>
            <person name="Park H.-J."/>
            <person name="Ramirez L."/>
            <person name="Alfaro M."/>
            <person name="Sun H."/>
            <person name="Tritt A."/>
            <person name="Yoshinaga Y."/>
            <person name="Zwiers L.-H."/>
            <person name="Turgeon B."/>
            <person name="Goodwin S."/>
            <person name="Spatafora J."/>
            <person name="Crous P."/>
            <person name="Grigoriev I."/>
        </authorList>
    </citation>
    <scope>NUCLEOTIDE SEQUENCE [LARGE SCALE GENOMIC DNA]</scope>
    <source>
        <strain evidence="3">CECT 20119</strain>
    </source>
</reference>
<sequence length="371" mass="41171">MAGSSVPKSLDEMLQADRKKRKAEKLAQKIFGNKDRRQSAPATHKELKPQSPGASFASRVGINKRSASSSSVNRQKQPGRPNPPSALSRSSTVAKIESAMSRDTNSTSTSRKNKAKESNGQVKSEPQVEISIRGAAGPYTVVAENFAPGTSAADIETVISGTGGPMESCELSKSDHVSVTAEMVFLDKKKVDEVVSMFNGQKADGFELKVYLKRPTRDSGNGLSEVNPWRVDSTPATYTASDQTPAAEEETMEVDHGNAEPSFVEDGVRRGGYEHRGRGDYDRSYEHDYRRDDRRGARRDDRREDRRPDLMYQDGRQGFGEHPPAGPRYDRRQEPWRGGSGRMYSDDIVRRSGPPPSRRWQDHQPPQGPRH</sequence>
<protein>
    <recommendedName>
        <fullName evidence="4">RRM domain-containing protein</fullName>
    </recommendedName>
</protein>